<dbReference type="InterPro" id="IPR036312">
    <property type="entry name" value="Bifun_inhib/LTP/seed_sf"/>
</dbReference>
<dbReference type="GO" id="GO:0006869">
    <property type="term" value="P:lipid transport"/>
    <property type="evidence" value="ECO:0007669"/>
    <property type="project" value="InterPro"/>
</dbReference>
<dbReference type="CDD" id="cd01959">
    <property type="entry name" value="nsLTP2"/>
    <property type="match status" value="1"/>
</dbReference>
<evidence type="ECO:0000256" key="1">
    <source>
        <dbReference type="ARBA" id="ARBA00009707"/>
    </source>
</evidence>
<evidence type="ECO:0000313" key="6">
    <source>
        <dbReference type="EMBL" id="KAG6490509.1"/>
    </source>
</evidence>
<protein>
    <recommendedName>
        <fullName evidence="5">Bifunctional inhibitor/plant lipid transfer protein/seed storage helical domain-containing protein</fullName>
    </recommendedName>
</protein>
<feature type="compositionally biased region" description="Basic residues" evidence="4">
    <location>
        <begin position="251"/>
        <end position="261"/>
    </location>
</feature>
<evidence type="ECO:0000256" key="4">
    <source>
        <dbReference type="SAM" id="MobiDB-lite"/>
    </source>
</evidence>
<feature type="domain" description="Bifunctional inhibitor/plant lipid transfer protein/seed storage helical" evidence="5">
    <location>
        <begin position="64"/>
        <end position="136"/>
    </location>
</feature>
<dbReference type="PANTHER" id="PTHR34542">
    <property type="entry name" value="OS08G0359900 PROTEIN"/>
    <property type="match status" value="1"/>
</dbReference>
<organism evidence="6 7">
    <name type="scientific">Zingiber officinale</name>
    <name type="common">Ginger</name>
    <name type="synonym">Amomum zingiber</name>
    <dbReference type="NCBI Taxonomy" id="94328"/>
    <lineage>
        <taxon>Eukaryota</taxon>
        <taxon>Viridiplantae</taxon>
        <taxon>Streptophyta</taxon>
        <taxon>Embryophyta</taxon>
        <taxon>Tracheophyta</taxon>
        <taxon>Spermatophyta</taxon>
        <taxon>Magnoliopsida</taxon>
        <taxon>Liliopsida</taxon>
        <taxon>Zingiberales</taxon>
        <taxon>Zingiberaceae</taxon>
        <taxon>Zingiber</taxon>
    </lineage>
</organism>
<comment type="caution">
    <text evidence="6">The sequence shown here is derived from an EMBL/GenBank/DDBJ whole genome shotgun (WGS) entry which is preliminary data.</text>
</comment>
<feature type="compositionally biased region" description="Polar residues" evidence="4">
    <location>
        <begin position="235"/>
        <end position="245"/>
    </location>
</feature>
<dbReference type="Gene3D" id="1.10.110.10">
    <property type="entry name" value="Plant lipid-transfer and hydrophobic proteins"/>
    <property type="match status" value="1"/>
</dbReference>
<name>A0A8J5G2Y0_ZINOF</name>
<proteinExistence type="inferred from homology"/>
<sequence>MAVGIDCFPIARLYVPSFTCNRSLLPINLGPLPQGSSHPALGMMKLPAILTLLIVAPVLLGPARAASPVTCNPMELSSCAGAILTSAPPTATCCSKLKEQRPCFCQYQQNPNLRGYINSDNSKKVSKSCGVPIPASSEWGFLVVDLYDVFEVMLETKNLVTSGCVASFLNFPHQIPFFLERCTVQSRDSNPIPTHSAPSYAHHSSLANCLPGRRAAGCPLIPSSSLEPPFRSNKGKSSSIKQNHLPSYVKTKTKRSKRRQRHAEALMAKLHKFKLLATQCAAPAAVASPSRSPAPSFRLRRRRTLLGLLGGGGGGSARRQQSPGKPPLPPDRPAEKRALLSHSLADLFVASPPPPVAATVEGARDEPVGVARRSGFDIVAAGARAAGVPRFVSRSLRYRLLRRTWRPVLVAIPE</sequence>
<keyword evidence="2" id="KW-0813">Transport</keyword>
<keyword evidence="3" id="KW-0446">Lipid-binding</keyword>
<evidence type="ECO:0000256" key="2">
    <source>
        <dbReference type="ARBA" id="ARBA00022448"/>
    </source>
</evidence>
<evidence type="ECO:0000313" key="7">
    <source>
        <dbReference type="Proteomes" id="UP000734854"/>
    </source>
</evidence>
<comment type="similarity">
    <text evidence="1">Belongs to the plant LTP family. B11E subfamily.</text>
</comment>
<evidence type="ECO:0000256" key="3">
    <source>
        <dbReference type="ARBA" id="ARBA00023121"/>
    </source>
</evidence>
<keyword evidence="7" id="KW-1185">Reference proteome</keyword>
<dbReference type="EMBL" id="JACMSC010000014">
    <property type="protein sequence ID" value="KAG6490509.1"/>
    <property type="molecule type" value="Genomic_DNA"/>
</dbReference>
<evidence type="ECO:0000259" key="5">
    <source>
        <dbReference type="Pfam" id="PF14368"/>
    </source>
</evidence>
<dbReference type="SUPFAM" id="SSF47699">
    <property type="entry name" value="Bifunctional inhibitor/lipid-transfer protein/seed storage 2S albumin"/>
    <property type="match status" value="1"/>
</dbReference>
<dbReference type="InterPro" id="IPR033872">
    <property type="entry name" value="nsLTP2"/>
</dbReference>
<dbReference type="AlphaFoldDB" id="A0A8J5G2Y0"/>
<feature type="region of interest" description="Disordered" evidence="4">
    <location>
        <begin position="308"/>
        <end position="334"/>
    </location>
</feature>
<dbReference type="PANTHER" id="PTHR34542:SF1">
    <property type="entry name" value="OS08G0359900 PROTEIN"/>
    <property type="match status" value="1"/>
</dbReference>
<feature type="region of interest" description="Disordered" evidence="4">
    <location>
        <begin position="227"/>
        <end position="262"/>
    </location>
</feature>
<gene>
    <name evidence="6" type="ORF">ZIOFF_051807</name>
</gene>
<dbReference type="InterPro" id="IPR016140">
    <property type="entry name" value="Bifunc_inhib/LTP/seed_store"/>
</dbReference>
<accession>A0A8J5G2Y0</accession>
<dbReference type="Pfam" id="PF14368">
    <property type="entry name" value="LTP_2"/>
    <property type="match status" value="1"/>
</dbReference>
<dbReference type="GO" id="GO:0008289">
    <property type="term" value="F:lipid binding"/>
    <property type="evidence" value="ECO:0007669"/>
    <property type="project" value="UniProtKB-KW"/>
</dbReference>
<dbReference type="Proteomes" id="UP000734854">
    <property type="component" value="Unassembled WGS sequence"/>
</dbReference>
<reference evidence="6 7" key="1">
    <citation type="submission" date="2020-08" db="EMBL/GenBank/DDBJ databases">
        <title>Plant Genome Project.</title>
        <authorList>
            <person name="Zhang R.-G."/>
        </authorList>
    </citation>
    <scope>NUCLEOTIDE SEQUENCE [LARGE SCALE GENOMIC DNA]</scope>
    <source>
        <tissue evidence="6">Rhizome</tissue>
    </source>
</reference>